<proteinExistence type="predicted"/>
<feature type="compositionally biased region" description="Polar residues" evidence="2">
    <location>
        <begin position="171"/>
        <end position="190"/>
    </location>
</feature>
<dbReference type="InterPro" id="IPR001849">
    <property type="entry name" value="PH_domain"/>
</dbReference>
<feature type="region of interest" description="Disordered" evidence="2">
    <location>
        <begin position="831"/>
        <end position="856"/>
    </location>
</feature>
<feature type="compositionally biased region" description="Low complexity" evidence="2">
    <location>
        <begin position="611"/>
        <end position="620"/>
    </location>
</feature>
<dbReference type="CDD" id="cd13365">
    <property type="entry name" value="PH_PLC_plant-like"/>
    <property type="match status" value="1"/>
</dbReference>
<dbReference type="PROSITE" id="PS50003">
    <property type="entry name" value="PH_DOMAIN"/>
    <property type="match status" value="1"/>
</dbReference>
<dbReference type="InterPro" id="IPR053005">
    <property type="entry name" value="Nuclear_Pos-Cytoskel_Interact"/>
</dbReference>
<accession>A0A167W5I7</accession>
<dbReference type="EMBL" id="AZHD01000005">
    <property type="protein sequence ID" value="OAA63365.1"/>
    <property type="molecule type" value="Genomic_DNA"/>
</dbReference>
<dbReference type="GO" id="GO:0000226">
    <property type="term" value="P:microtubule cytoskeleton organization"/>
    <property type="evidence" value="ECO:0007669"/>
    <property type="project" value="TreeGrafter"/>
</dbReference>
<dbReference type="GO" id="GO:0032065">
    <property type="term" value="P:maintenance of protein location in cell cortex"/>
    <property type="evidence" value="ECO:0007669"/>
    <property type="project" value="InterPro"/>
</dbReference>
<dbReference type="InterPro" id="IPR024774">
    <property type="entry name" value="PH_dom-Mcp5-type"/>
</dbReference>
<dbReference type="GO" id="GO:0005938">
    <property type="term" value="C:cell cortex"/>
    <property type="evidence" value="ECO:0007669"/>
    <property type="project" value="InterPro"/>
</dbReference>
<dbReference type="GO" id="GO:0005543">
    <property type="term" value="F:phospholipid binding"/>
    <property type="evidence" value="ECO:0007669"/>
    <property type="project" value="InterPro"/>
</dbReference>
<dbReference type="PANTHER" id="PTHR28190">
    <property type="entry name" value="NUCLEAR MIGRATION PROTEIN NUM1"/>
    <property type="match status" value="1"/>
</dbReference>
<evidence type="ECO:0000313" key="4">
    <source>
        <dbReference type="EMBL" id="OAA63365.1"/>
    </source>
</evidence>
<reference evidence="4 5" key="1">
    <citation type="journal article" date="2016" name="Genome Biol. Evol.">
        <title>Divergent and convergent evolution of fungal pathogenicity.</title>
        <authorList>
            <person name="Shang Y."/>
            <person name="Xiao G."/>
            <person name="Zheng P."/>
            <person name="Cen K."/>
            <person name="Zhan S."/>
            <person name="Wang C."/>
        </authorList>
    </citation>
    <scope>NUCLEOTIDE SEQUENCE [LARGE SCALE GENOMIC DNA]</scope>
    <source>
        <strain evidence="4 5">RCEF 264</strain>
    </source>
</reference>
<dbReference type="Proteomes" id="UP000076874">
    <property type="component" value="Unassembled WGS sequence"/>
</dbReference>
<dbReference type="GO" id="GO:0005739">
    <property type="term" value="C:mitochondrion"/>
    <property type="evidence" value="ECO:0007669"/>
    <property type="project" value="TreeGrafter"/>
</dbReference>
<feature type="compositionally biased region" description="Polar residues" evidence="2">
    <location>
        <begin position="1730"/>
        <end position="1759"/>
    </location>
</feature>
<dbReference type="STRING" id="1081102.A0A167W5I7"/>
<feature type="compositionally biased region" description="Polar residues" evidence="2">
    <location>
        <begin position="694"/>
        <end position="709"/>
    </location>
</feature>
<keyword evidence="5" id="KW-1185">Reference proteome</keyword>
<feature type="compositionally biased region" description="Low complexity" evidence="2">
    <location>
        <begin position="586"/>
        <end position="600"/>
    </location>
</feature>
<evidence type="ECO:0000256" key="2">
    <source>
        <dbReference type="SAM" id="MobiDB-lite"/>
    </source>
</evidence>
<protein>
    <submittedName>
        <fullName evidence="4">Nuclear migration protein</fullName>
    </submittedName>
</protein>
<feature type="region of interest" description="Disordered" evidence="2">
    <location>
        <begin position="1718"/>
        <end position="1781"/>
    </location>
</feature>
<dbReference type="Pfam" id="PF12814">
    <property type="entry name" value="Mcp5_PH"/>
    <property type="match status" value="1"/>
</dbReference>
<feature type="coiled-coil region" evidence="1">
    <location>
        <begin position="89"/>
        <end position="133"/>
    </location>
</feature>
<feature type="domain" description="PH" evidence="3">
    <location>
        <begin position="1572"/>
        <end position="1683"/>
    </location>
</feature>
<feature type="coiled-coil region" evidence="1">
    <location>
        <begin position="210"/>
        <end position="360"/>
    </location>
</feature>
<dbReference type="GO" id="GO:0015631">
    <property type="term" value="F:tubulin binding"/>
    <property type="evidence" value="ECO:0007669"/>
    <property type="project" value="TreeGrafter"/>
</dbReference>
<evidence type="ECO:0000256" key="1">
    <source>
        <dbReference type="SAM" id="Coils"/>
    </source>
</evidence>
<evidence type="ECO:0000313" key="5">
    <source>
        <dbReference type="Proteomes" id="UP000076874"/>
    </source>
</evidence>
<feature type="compositionally biased region" description="Polar residues" evidence="2">
    <location>
        <begin position="1508"/>
        <end position="1518"/>
    </location>
</feature>
<feature type="region of interest" description="Disordered" evidence="2">
    <location>
        <begin position="1482"/>
        <end position="1526"/>
    </location>
</feature>
<feature type="region of interest" description="Disordered" evidence="2">
    <location>
        <begin position="1868"/>
        <end position="1899"/>
    </location>
</feature>
<name>A0A167W5I7_9HYPO</name>
<feature type="region of interest" description="Disordered" evidence="2">
    <location>
        <begin position="134"/>
        <end position="190"/>
    </location>
</feature>
<organism evidence="4 5">
    <name type="scientific">Niveomyces insectorum RCEF 264</name>
    <dbReference type="NCBI Taxonomy" id="1081102"/>
    <lineage>
        <taxon>Eukaryota</taxon>
        <taxon>Fungi</taxon>
        <taxon>Dikarya</taxon>
        <taxon>Ascomycota</taxon>
        <taxon>Pezizomycotina</taxon>
        <taxon>Sordariomycetes</taxon>
        <taxon>Hypocreomycetidae</taxon>
        <taxon>Hypocreales</taxon>
        <taxon>Cordycipitaceae</taxon>
        <taxon>Niveomyces</taxon>
    </lineage>
</organism>
<gene>
    <name evidence="4" type="ORF">SPI_03528</name>
</gene>
<dbReference type="OrthoDB" id="2149224at2759"/>
<sequence>MAATQPDGSPVTPTPHQRPSGVERPFALHPPAMAMGAGSSHHYRFADFDEGTFSERAGVSAEQAKRALRSHLAETERRMAEAGRLGTALVQQQKELTEKLREVEELQAESELSPELKKKLSELEKEYDDVARETARAFLPKQRIPSNESSGSPEGKSGRRSLSPVKYESHASGSPSKLTVSNRKQRNQAANRVHDIEFAAEISTSLISQVRGLQSLLSEREEELRDTKQDLVRLEDISETLRDRIKELDESEHRYKEENWNLETRLHDLEAAQRDAADNEKKVAQQLAVLQADKNKAQREFDELKASHARLVDEHTASVKHHDIELGTAKRNIAMADGEKASLQRKIDELASQNQELARAVSMQHRARAVESDAVPVTSDDEFDTAADNITPEHSPPASPVKGTPRHSVLESETLKTSLLHAQRTLQSLRTNLHREKTEKLELRRMLQDTRDELERVRSDPTVAGAGASKKTRKDAREAHGKLRSSQLGGARSSRTDLFTLASADPDWEEVQREPSPSAVRPRISPVESSDHFETANEADMTDTSFATANDGAETTEDFHTGAEEPSSGEDTMTETEQGTRRRRTALASRTASAATATRLVGDADADADADAANQSTASTSDDDEFKPPRTPTAALPSSTGVARMRLRVSRSSLVSRRLRHMSSVEETGGSPAALQSSPFSAAGSPATIGLAASSANSTPRAPGQQQSLFAELDGLGEQSDEDIASEGTPSRQRSPGPLALSGFGGSTSSGANSIAHSPLPLRVPSPKVVMVDRATLTDAVTILPWSEAEEQQPEQAGHGLFQDSRPSSFLSDDGLAAHGDLDMGEKLKEFPSPPTSTPRRGPIFTPIVLSPPDSQPIAIGREDDDLHEDRSVIAISEPRPEFTISNVVSVPVEPLCEPEPTTIDSVDPPPVVLAFSSMVAEHVEPQHPLPQEPLIFSTSTLHAVNITPTELPPLVVAELEAPAGEPLMLSFSAIQQQQVAPILEPEAETAAVVPVEPFSLSKIWVQQLEPIAEPEPEPRPAVVVPSEPLSLSEVQVQQVLPISEPQLERGTTSSVEAFSVSELYAQHVLPVSELEPEPARDIRSPVEPLTFSGLQIQHVEPITAQETLVAPQFSVSRVQGEQIQPLALPREPTPSMNMSQMYTQQVQPLVSDEVKGEPLPAAAVAQPSAPYISVDTQTDEWKPELKPPAMAAFQTSAIVGASLTAATASSIDDAFDDFDTESKSRSPKRNAFIIPRDFDATVDPDETARLQEQPSTPSKRAVDSLFGGWSKHRGPPTPVIAEDETRQSPNATPLSGTPESQRPFKELSVNANAPRTKQDGEEQRLALEDQIFMPAARSPNVMEDEETLDITPRAANKVFRDDGVGSASATAASGRHVRDVSQDSNSSVIHGGRNMDGSRAGLVTSNIRRPGSASSGGRISSDLAAPPLPANHREAIEAARTGSAGSAFGEAGLSSIGGAIPTNSSTWRAHTPIGVSRDFNFVGESGTPTPKAVKTHAVGDMRPPSRPSSRTNASHTGASAAAGFPSTISRQTSVSSFASEVDARFNIHDGADVFGNSHGHTDPRMIQAITQTMIGEYLWKYTRKTGRSGLSENRHRRYFWIHPYTRMLYWSDQGPTPGSRSEQRAKSVVIEGVRVVADDNTMPPGLHRKSLVVISPGRTIKFTCPTGHRHEIWFNALSYLLLRNEEGAEEDGMMANGDRITQEDVAEFNPAFGQRPTANARARRHPPVSLSSYNSRTTRNESPAFNASMNIPTLTPTPKKSMPRTPGTTMTPSASVAGLTSRSRLSRIGGYWRSSQSLSAQFNSLRGRNSALGHRHTGSGAQDSSIYEASEVNDSAEELRVLYEAQDRASDRLENVRACCDGKHDVGTLSHSSQRHRHSHGISSVLSTPTHSTARRRR</sequence>
<evidence type="ECO:0000259" key="3">
    <source>
        <dbReference type="PROSITE" id="PS50003"/>
    </source>
</evidence>
<feature type="region of interest" description="Disordered" evidence="2">
    <location>
        <begin position="1220"/>
        <end position="1324"/>
    </location>
</feature>
<feature type="compositionally biased region" description="Basic and acidic residues" evidence="2">
    <location>
        <begin position="449"/>
        <end position="459"/>
    </location>
</feature>
<keyword evidence="1" id="KW-0175">Coiled coil</keyword>
<feature type="region of interest" description="Disordered" evidence="2">
    <location>
        <begin position="1"/>
        <end position="38"/>
    </location>
</feature>
<feature type="region of interest" description="Disordered" evidence="2">
    <location>
        <begin position="449"/>
        <end position="765"/>
    </location>
</feature>
<dbReference type="SUPFAM" id="SSF50729">
    <property type="entry name" value="PH domain-like"/>
    <property type="match status" value="1"/>
</dbReference>
<dbReference type="SMART" id="SM00233">
    <property type="entry name" value="PH"/>
    <property type="match status" value="1"/>
</dbReference>
<dbReference type="PANTHER" id="PTHR28190:SF1">
    <property type="entry name" value="NUCLEAR MIGRATION PROTEIN NUM1"/>
    <property type="match status" value="1"/>
</dbReference>
<comment type="caution">
    <text evidence="4">The sequence shown here is derived from an EMBL/GenBank/DDBJ whole genome shotgun (WGS) entry which is preliminary data.</text>
</comment>
<feature type="compositionally biased region" description="Polar residues" evidence="2">
    <location>
        <begin position="1288"/>
        <end position="1301"/>
    </location>
</feature>
<feature type="region of interest" description="Disordered" evidence="2">
    <location>
        <begin position="1367"/>
        <end position="1402"/>
    </location>
</feature>
<feature type="compositionally biased region" description="Polar residues" evidence="2">
    <location>
        <begin position="1767"/>
        <end position="1781"/>
    </location>
</feature>